<sequence length="399" mass="43515">MPSSLFLPIVLLLIVSRLTRGSNAILLNSLLLERQDQAQATLANATCETGYEWADDGAGMSPCVMAAGLAACNMGNHTVPPLTPGEHYDPPSLNNESVNVCQCSWAVYNLISMCTACQGQSNSVILWASYSVECQGFTESDSYFPSNVPVNITIPLYAQSNPTQWVNGVFNVTQAKQIAQGTIVLSTSTESRSSKPIGTIVGASLGGAVFLLCLIGVAIWLRHFHRRKYVQLHNTPPTRHSAIPPYTRLYSSNSEEYPVSFGDHNHSLVRSDRNEYVSADQEEWYRTPDSQIGSPNLLLPIPFRLKYDNAPLVQSTDNTHAQRPTTHDRRKTAPSAVNTQNDYLREQRVGHYSAPPGVISHNASMPNNGAAGRNRAVPVGMSNGRRPSSPPPYSSPHLG</sequence>
<reference evidence="4" key="1">
    <citation type="journal article" date="2019" name="Environ. Microbiol.">
        <title>Fungal ecological strategies reflected in gene transcription - a case study of two litter decomposers.</title>
        <authorList>
            <person name="Barbi F."/>
            <person name="Kohler A."/>
            <person name="Barry K."/>
            <person name="Baskaran P."/>
            <person name="Daum C."/>
            <person name="Fauchery L."/>
            <person name="Ihrmark K."/>
            <person name="Kuo A."/>
            <person name="LaButti K."/>
            <person name="Lipzen A."/>
            <person name="Morin E."/>
            <person name="Grigoriev I.V."/>
            <person name="Henrissat B."/>
            <person name="Lindahl B."/>
            <person name="Martin F."/>
        </authorList>
    </citation>
    <scope>NUCLEOTIDE SEQUENCE</scope>
    <source>
        <strain evidence="4">JB14</strain>
    </source>
</reference>
<feature type="compositionally biased region" description="Polar residues" evidence="1">
    <location>
        <begin position="314"/>
        <end position="324"/>
    </location>
</feature>
<feature type="signal peptide" evidence="3">
    <location>
        <begin position="1"/>
        <end position="21"/>
    </location>
</feature>
<feature type="compositionally biased region" description="Pro residues" evidence="1">
    <location>
        <begin position="388"/>
        <end position="399"/>
    </location>
</feature>
<keyword evidence="2" id="KW-1133">Transmembrane helix</keyword>
<evidence type="ECO:0000256" key="1">
    <source>
        <dbReference type="SAM" id="MobiDB-lite"/>
    </source>
</evidence>
<gene>
    <name evidence="4" type="ORF">BT96DRAFT_1015720</name>
</gene>
<organism evidence="4 5">
    <name type="scientific">Gymnopus androsaceus JB14</name>
    <dbReference type="NCBI Taxonomy" id="1447944"/>
    <lineage>
        <taxon>Eukaryota</taxon>
        <taxon>Fungi</taxon>
        <taxon>Dikarya</taxon>
        <taxon>Basidiomycota</taxon>
        <taxon>Agaricomycotina</taxon>
        <taxon>Agaricomycetes</taxon>
        <taxon>Agaricomycetidae</taxon>
        <taxon>Agaricales</taxon>
        <taxon>Marasmiineae</taxon>
        <taxon>Omphalotaceae</taxon>
        <taxon>Gymnopus</taxon>
    </lineage>
</organism>
<dbReference type="OrthoDB" id="2796893at2759"/>
<proteinExistence type="predicted"/>
<accession>A0A6A4I899</accession>
<evidence type="ECO:0000256" key="2">
    <source>
        <dbReference type="SAM" id="Phobius"/>
    </source>
</evidence>
<keyword evidence="5" id="KW-1185">Reference proteome</keyword>
<dbReference type="Proteomes" id="UP000799118">
    <property type="component" value="Unassembled WGS sequence"/>
</dbReference>
<keyword evidence="3" id="KW-0732">Signal</keyword>
<dbReference type="EMBL" id="ML769410">
    <property type="protein sequence ID" value="KAE9405287.1"/>
    <property type="molecule type" value="Genomic_DNA"/>
</dbReference>
<keyword evidence="2" id="KW-0812">Transmembrane</keyword>
<protein>
    <submittedName>
        <fullName evidence="4">Uncharacterized protein</fullName>
    </submittedName>
</protein>
<evidence type="ECO:0000313" key="4">
    <source>
        <dbReference type="EMBL" id="KAE9405287.1"/>
    </source>
</evidence>
<name>A0A6A4I899_9AGAR</name>
<feature type="transmembrane region" description="Helical" evidence="2">
    <location>
        <begin position="197"/>
        <end position="221"/>
    </location>
</feature>
<feature type="region of interest" description="Disordered" evidence="1">
    <location>
        <begin position="314"/>
        <end position="399"/>
    </location>
</feature>
<evidence type="ECO:0000256" key="3">
    <source>
        <dbReference type="SAM" id="SignalP"/>
    </source>
</evidence>
<evidence type="ECO:0000313" key="5">
    <source>
        <dbReference type="Proteomes" id="UP000799118"/>
    </source>
</evidence>
<feature type="chain" id="PRO_5025611890" evidence="3">
    <location>
        <begin position="22"/>
        <end position="399"/>
    </location>
</feature>
<dbReference type="AlphaFoldDB" id="A0A6A4I899"/>
<keyword evidence="2" id="KW-0472">Membrane</keyword>